<dbReference type="Proteomes" id="UP000324222">
    <property type="component" value="Unassembled WGS sequence"/>
</dbReference>
<dbReference type="AlphaFoldDB" id="A0A5B7JNS4"/>
<comment type="caution">
    <text evidence="1">The sequence shown here is derived from an EMBL/GenBank/DDBJ whole genome shotgun (WGS) entry which is preliminary data.</text>
</comment>
<dbReference type="GO" id="GO:0016787">
    <property type="term" value="F:hydrolase activity"/>
    <property type="evidence" value="ECO:0007669"/>
    <property type="project" value="UniProtKB-KW"/>
</dbReference>
<evidence type="ECO:0000313" key="2">
    <source>
        <dbReference type="Proteomes" id="UP000324222"/>
    </source>
</evidence>
<proteinExistence type="predicted"/>
<accession>A0A5B7JNS4</accession>
<keyword evidence="2" id="KW-1185">Reference proteome</keyword>
<dbReference type="OrthoDB" id="9991235at2759"/>
<dbReference type="EMBL" id="VSRR010099744">
    <property type="protein sequence ID" value="MPC94748.1"/>
    <property type="molecule type" value="Genomic_DNA"/>
</dbReference>
<name>A0A5B7JNS4_PORTR</name>
<organism evidence="1 2">
    <name type="scientific">Portunus trituberculatus</name>
    <name type="common">Swimming crab</name>
    <name type="synonym">Neptunus trituberculatus</name>
    <dbReference type="NCBI Taxonomy" id="210409"/>
    <lineage>
        <taxon>Eukaryota</taxon>
        <taxon>Metazoa</taxon>
        <taxon>Ecdysozoa</taxon>
        <taxon>Arthropoda</taxon>
        <taxon>Crustacea</taxon>
        <taxon>Multicrustacea</taxon>
        <taxon>Malacostraca</taxon>
        <taxon>Eumalacostraca</taxon>
        <taxon>Eucarida</taxon>
        <taxon>Decapoda</taxon>
        <taxon>Pleocyemata</taxon>
        <taxon>Brachyura</taxon>
        <taxon>Eubrachyura</taxon>
        <taxon>Portunoidea</taxon>
        <taxon>Portunidae</taxon>
        <taxon>Portuninae</taxon>
        <taxon>Portunus</taxon>
    </lineage>
</organism>
<evidence type="ECO:0000313" key="1">
    <source>
        <dbReference type="EMBL" id="MPC94748.1"/>
    </source>
</evidence>
<dbReference type="Gene3D" id="1.10.3210.10">
    <property type="entry name" value="Hypothetical protein af1432"/>
    <property type="match status" value="1"/>
</dbReference>
<reference evidence="1 2" key="1">
    <citation type="submission" date="2019-05" db="EMBL/GenBank/DDBJ databases">
        <title>Another draft genome of Portunus trituberculatus and its Hox gene families provides insights of decapod evolution.</title>
        <authorList>
            <person name="Jeong J.-H."/>
            <person name="Song I."/>
            <person name="Kim S."/>
            <person name="Choi T."/>
            <person name="Kim D."/>
            <person name="Ryu S."/>
            <person name="Kim W."/>
        </authorList>
    </citation>
    <scope>NUCLEOTIDE SEQUENCE [LARGE SCALE GENOMIC DNA]</scope>
    <source>
        <tissue evidence="1">Muscle</tissue>
    </source>
</reference>
<keyword evidence="1" id="KW-0378">Hydrolase</keyword>
<gene>
    <name evidence="1" type="primary">SAMHD1_0</name>
    <name evidence="1" type="ORF">E2C01_089932</name>
</gene>
<protein>
    <submittedName>
        <fullName evidence="1">Deoxynucleoside triphosphate triphosphohydrolase SAMHD1</fullName>
    </submittedName>
</protein>
<sequence>MLTSLKYLFQHENASIKMFDYLLETNNLIEEFDRYGLKDQDITFIKEMIYSVPGNGSEWWYKGRPRKKAFLYQVSFKKVEILSLPYFDQKYDNIEFHLYLFWHFNLDCKFPFT</sequence>